<evidence type="ECO:0000313" key="5">
    <source>
        <dbReference type="Proteomes" id="UP001359559"/>
    </source>
</evidence>
<comment type="caution">
    <text evidence="4">The sequence shown here is derived from an EMBL/GenBank/DDBJ whole genome shotgun (WGS) entry which is preliminary data.</text>
</comment>
<reference evidence="4 5" key="1">
    <citation type="submission" date="2024-01" db="EMBL/GenBank/DDBJ databases">
        <title>The genomes of 5 underutilized Papilionoideae crops provide insights into root nodulation and disease resistance.</title>
        <authorList>
            <person name="Yuan L."/>
        </authorList>
    </citation>
    <scope>NUCLEOTIDE SEQUENCE [LARGE SCALE GENOMIC DNA]</scope>
    <source>
        <strain evidence="4">LY-2023</strain>
        <tissue evidence="4">Leaf</tissue>
    </source>
</reference>
<feature type="domain" description="FAF" evidence="3">
    <location>
        <begin position="163"/>
        <end position="215"/>
    </location>
</feature>
<protein>
    <recommendedName>
        <fullName evidence="3">FAF domain-containing protein</fullName>
    </recommendedName>
</protein>
<dbReference type="InterPro" id="IPR021410">
    <property type="entry name" value="FAF"/>
</dbReference>
<evidence type="ECO:0000313" key="4">
    <source>
        <dbReference type="EMBL" id="KAK7280171.1"/>
    </source>
</evidence>
<evidence type="ECO:0000259" key="3">
    <source>
        <dbReference type="Pfam" id="PF11250"/>
    </source>
</evidence>
<accession>A0AAN9FS59</accession>
<dbReference type="InterPro" id="IPR046431">
    <property type="entry name" value="FAF_dom"/>
</dbReference>
<sequence>MAAIVCRGLQSHLESQLVESRTLRSRLPVSPQQPFHLAFNYWDSNFKKSDNEETNSFQNKDKSTSSNLSFFEALSNVSHDSKEPSQKETTYVHPQQKRSSLRLSPKSLELCTENLGNESGTDIAENGIDMLSSSNCSGGNTETREQRQPRQLSTAKKAKTTQNFPPPLTTIRGSESLRVRPHREDGRLVIEVTRVPPTTSCFHAQRSHGRLQLCFLKNNTPSFDPEDEDDVEENEPLLNEESEEEEEEEFESETQIKDSNEDEDDKEVEVRVAVKAGEEETEDETEPEENVAFGGGCAESDVIMKKYERPRRCKEGGEHENNELLLNWSEPPLCVATS</sequence>
<feature type="compositionally biased region" description="Acidic residues" evidence="2">
    <location>
        <begin position="224"/>
        <end position="252"/>
    </location>
</feature>
<dbReference type="PANTHER" id="PTHR33155:SF53">
    <property type="entry name" value="FANTASTIC FOUR-LIKE PROTEIN"/>
    <property type="match status" value="1"/>
</dbReference>
<evidence type="ECO:0000256" key="2">
    <source>
        <dbReference type="SAM" id="MobiDB-lite"/>
    </source>
</evidence>
<proteinExistence type="inferred from homology"/>
<feature type="compositionally biased region" description="Acidic residues" evidence="2">
    <location>
        <begin position="279"/>
        <end position="289"/>
    </location>
</feature>
<keyword evidence="5" id="KW-1185">Reference proteome</keyword>
<feature type="compositionally biased region" description="Basic and acidic residues" evidence="2">
    <location>
        <begin position="268"/>
        <end position="278"/>
    </location>
</feature>
<organism evidence="4 5">
    <name type="scientific">Clitoria ternatea</name>
    <name type="common">Butterfly pea</name>
    <dbReference type="NCBI Taxonomy" id="43366"/>
    <lineage>
        <taxon>Eukaryota</taxon>
        <taxon>Viridiplantae</taxon>
        <taxon>Streptophyta</taxon>
        <taxon>Embryophyta</taxon>
        <taxon>Tracheophyta</taxon>
        <taxon>Spermatophyta</taxon>
        <taxon>Magnoliopsida</taxon>
        <taxon>eudicotyledons</taxon>
        <taxon>Gunneridae</taxon>
        <taxon>Pentapetalae</taxon>
        <taxon>rosids</taxon>
        <taxon>fabids</taxon>
        <taxon>Fabales</taxon>
        <taxon>Fabaceae</taxon>
        <taxon>Papilionoideae</taxon>
        <taxon>50 kb inversion clade</taxon>
        <taxon>NPAAA clade</taxon>
        <taxon>indigoferoid/millettioid clade</taxon>
        <taxon>Phaseoleae</taxon>
        <taxon>Clitoria</taxon>
    </lineage>
</organism>
<feature type="region of interest" description="Disordered" evidence="2">
    <location>
        <begin position="219"/>
        <end position="296"/>
    </location>
</feature>
<dbReference type="Pfam" id="PF11250">
    <property type="entry name" value="FAF"/>
    <property type="match status" value="1"/>
</dbReference>
<dbReference type="EMBL" id="JAYKXN010000006">
    <property type="protein sequence ID" value="KAK7280171.1"/>
    <property type="molecule type" value="Genomic_DNA"/>
</dbReference>
<dbReference type="PANTHER" id="PTHR33155">
    <property type="entry name" value="FANTASTIC FOUR-LIKE PROTEIN (DUF3049)"/>
    <property type="match status" value="1"/>
</dbReference>
<evidence type="ECO:0000256" key="1">
    <source>
        <dbReference type="ARBA" id="ARBA00008690"/>
    </source>
</evidence>
<dbReference type="AlphaFoldDB" id="A0AAN9FS59"/>
<comment type="similarity">
    <text evidence="1">Belongs to the fantastic four family.</text>
</comment>
<gene>
    <name evidence="4" type="ORF">RJT34_25233</name>
</gene>
<feature type="region of interest" description="Disordered" evidence="2">
    <location>
        <begin position="76"/>
        <end position="100"/>
    </location>
</feature>
<name>A0AAN9FS59_CLITE</name>
<dbReference type="Proteomes" id="UP001359559">
    <property type="component" value="Unassembled WGS sequence"/>
</dbReference>
<feature type="region of interest" description="Disordered" evidence="2">
    <location>
        <begin position="133"/>
        <end position="172"/>
    </location>
</feature>